<evidence type="ECO:0000256" key="1">
    <source>
        <dbReference type="SAM" id="MobiDB-lite"/>
    </source>
</evidence>
<reference evidence="2 3" key="1">
    <citation type="submission" date="2019-03" db="EMBL/GenBank/DDBJ databases">
        <title>Rhodosporidium diobovatum UCD-FST 08-225 genome sequencing, assembly, and annotation.</title>
        <authorList>
            <person name="Fakankun I.U."/>
            <person name="Fristensky B."/>
            <person name="Levin D.B."/>
        </authorList>
    </citation>
    <scope>NUCLEOTIDE SEQUENCE [LARGE SCALE GENOMIC DNA]</scope>
    <source>
        <strain evidence="2 3">UCD-FST 08-225</strain>
    </source>
</reference>
<accession>A0A5C5FL66</accession>
<feature type="region of interest" description="Disordered" evidence="1">
    <location>
        <begin position="120"/>
        <end position="147"/>
    </location>
</feature>
<organism evidence="2 3">
    <name type="scientific">Rhodotorula diobovata</name>
    <dbReference type="NCBI Taxonomy" id="5288"/>
    <lineage>
        <taxon>Eukaryota</taxon>
        <taxon>Fungi</taxon>
        <taxon>Dikarya</taxon>
        <taxon>Basidiomycota</taxon>
        <taxon>Pucciniomycotina</taxon>
        <taxon>Microbotryomycetes</taxon>
        <taxon>Sporidiobolales</taxon>
        <taxon>Sporidiobolaceae</taxon>
        <taxon>Rhodotorula</taxon>
    </lineage>
</organism>
<name>A0A5C5FL66_9BASI</name>
<keyword evidence="3" id="KW-1185">Reference proteome</keyword>
<sequence length="161" mass="17627">MSHRLIACRSPPPSDLEKRLVCAPPLLDAPLLLLLLATPPLSLSLSRPSLRALGAVVCTEISQDLVSLSRLRPCGASRPVERRERARGPTACHSELRGVAGDALAGTTICVIKWRYLPPGSGPRPRSSGPKRARREVSRLRRSSSRPRDRWPFEVLCGLLD</sequence>
<protein>
    <submittedName>
        <fullName evidence="2">Uncharacterized protein</fullName>
    </submittedName>
</protein>
<gene>
    <name evidence="2" type="ORF">DMC30DRAFT_147184</name>
</gene>
<evidence type="ECO:0000313" key="2">
    <source>
        <dbReference type="EMBL" id="TNY17049.1"/>
    </source>
</evidence>
<dbReference type="AlphaFoldDB" id="A0A5C5FL66"/>
<dbReference type="EMBL" id="SOZI01000259">
    <property type="protein sequence ID" value="TNY17049.1"/>
    <property type="molecule type" value="Genomic_DNA"/>
</dbReference>
<comment type="caution">
    <text evidence="2">The sequence shown here is derived from an EMBL/GenBank/DDBJ whole genome shotgun (WGS) entry which is preliminary data.</text>
</comment>
<feature type="compositionally biased region" description="Basic residues" evidence="1">
    <location>
        <begin position="129"/>
        <end position="145"/>
    </location>
</feature>
<dbReference type="Proteomes" id="UP000311382">
    <property type="component" value="Unassembled WGS sequence"/>
</dbReference>
<evidence type="ECO:0000313" key="3">
    <source>
        <dbReference type="Proteomes" id="UP000311382"/>
    </source>
</evidence>
<proteinExistence type="predicted"/>